<dbReference type="PANTHER" id="PTHR30619:SF1">
    <property type="entry name" value="RECOMBINATION PROTEIN 2"/>
    <property type="match status" value="1"/>
</dbReference>
<protein>
    <submittedName>
        <fullName evidence="9">DNA internalization-related competence protein ComEC/Rec2</fullName>
    </submittedName>
</protein>
<evidence type="ECO:0000256" key="3">
    <source>
        <dbReference type="ARBA" id="ARBA00022692"/>
    </source>
</evidence>
<feature type="transmembrane region" description="Helical" evidence="7">
    <location>
        <begin position="56"/>
        <end position="73"/>
    </location>
</feature>
<dbReference type="SUPFAM" id="SSF56281">
    <property type="entry name" value="Metallo-hydrolase/oxidoreductase"/>
    <property type="match status" value="1"/>
</dbReference>
<gene>
    <name evidence="9" type="ORF">ENS06_15125</name>
</gene>
<proteinExistence type="predicted"/>
<feature type="transmembrane region" description="Helical" evidence="7">
    <location>
        <begin position="528"/>
        <end position="546"/>
    </location>
</feature>
<reference evidence="9" key="1">
    <citation type="journal article" date="2020" name="mSystems">
        <title>Genome- and Community-Level Interaction Insights into Carbon Utilization and Element Cycling Functions of Hydrothermarchaeota in Hydrothermal Sediment.</title>
        <authorList>
            <person name="Zhou Z."/>
            <person name="Liu Y."/>
            <person name="Xu W."/>
            <person name="Pan J."/>
            <person name="Luo Z.H."/>
            <person name="Li M."/>
        </authorList>
    </citation>
    <scope>NUCLEOTIDE SEQUENCE [LARGE SCALE GENOMIC DNA]</scope>
    <source>
        <strain evidence="9">SpSt-456</strain>
    </source>
</reference>
<sequence>MKTWTENCRPSGPASGGKRNEPLLLGSRPLAPLAVALASGIGLAHALELRYTTPPILAAAALLSASALAATLLKKSHRFWRYAAAVFLCAAVGCLGAALWAHSEKKAVPPPSLESFLDGSERLYRGTIRPYPDFYPDAVVFPVALHAVWHEGHWQPLPAGVRVTVRRPVREWRVGDGVAMPLALRPFVNFENPGRYDYVANQARKGFFARASIKSDLLWNAASFRPPEELGIHRAVDRLRRHLREILTQSLDGPQASAAQALFLGYRNAVSPLWQDRFQKAGVMHLLAISGLHVGLVAWAAFRLTQIVLRAAFPRLLLRIPDIPLAWGIGAAAAAMYGLLAGLAIPTQRALISFGCAVAALVLYRRPDPLSMVSAAALLILLNAPQSLFGASFQLSFAAFLGIVAFYPPWTATMKKVVPALFRGRLRLVRPFVDAFLLCAAASVAVSPLVAYHFQGLSAAGLAANTLVVPFLAFAVLPPGLAALGLSTLHPSAGPILLAPMDFALRGLLWLIERFAAWPYAFASTGPVPLWLVTGLYTALLLLAAPMPRVRKAVSLAAVALFTALWGAGLWKHRPFPEPPLFQVTALDVGQGSATVVRCPQGGVFLVDGGGFYDDSFDVGRHVVAPALWAMGIRRLDAVILSHDHPDHRNGLRFILETFPVRRYVETGLGSRGLTGSSLVAVAIRRRIPTVQTLVDGPKAWDDTVDLGDIGGCRLRALHPTREFIQTVWDAKNLNEASLVLEVSFGEAGVLIPGDIGEATEEGLLGRLTAGVHHWILIAPHHGSATSCGGNLLERLRPDGVLLSCGFGNPFGFPAPAVLERLQSRRVPVLRTDLHGAVHASWDGSRWVFSPTLPRRSLVHSRGGCR</sequence>
<evidence type="ECO:0000256" key="6">
    <source>
        <dbReference type="SAM" id="MobiDB-lite"/>
    </source>
</evidence>
<dbReference type="Pfam" id="PF00753">
    <property type="entry name" value="Lactamase_B"/>
    <property type="match status" value="1"/>
</dbReference>
<dbReference type="InterPro" id="IPR035681">
    <property type="entry name" value="ComA-like_MBL"/>
</dbReference>
<dbReference type="InterPro" id="IPR025405">
    <property type="entry name" value="DUF4131"/>
</dbReference>
<dbReference type="InterPro" id="IPR004797">
    <property type="entry name" value="Competence_ComEC/Rec2"/>
</dbReference>
<dbReference type="GO" id="GO:0030420">
    <property type="term" value="P:establishment of competence for transformation"/>
    <property type="evidence" value="ECO:0007669"/>
    <property type="project" value="InterPro"/>
</dbReference>
<feature type="transmembrane region" description="Helical" evidence="7">
    <location>
        <begin position="325"/>
        <end position="343"/>
    </location>
</feature>
<comment type="caution">
    <text evidence="9">The sequence shown here is derived from an EMBL/GenBank/DDBJ whole genome shotgun (WGS) entry which is preliminary data.</text>
</comment>
<dbReference type="Pfam" id="PF13567">
    <property type="entry name" value="DUF4131"/>
    <property type="match status" value="1"/>
</dbReference>
<feature type="transmembrane region" description="Helical" evidence="7">
    <location>
        <begin position="387"/>
        <end position="407"/>
    </location>
</feature>
<dbReference type="GO" id="GO:0005886">
    <property type="term" value="C:plasma membrane"/>
    <property type="evidence" value="ECO:0007669"/>
    <property type="project" value="UniProtKB-SubCell"/>
</dbReference>
<evidence type="ECO:0000256" key="1">
    <source>
        <dbReference type="ARBA" id="ARBA00004651"/>
    </source>
</evidence>
<feature type="transmembrane region" description="Helical" evidence="7">
    <location>
        <begin position="503"/>
        <end position="522"/>
    </location>
</feature>
<dbReference type="Pfam" id="PF03772">
    <property type="entry name" value="Competence"/>
    <property type="match status" value="1"/>
</dbReference>
<dbReference type="EMBL" id="DSTK01000041">
    <property type="protein sequence ID" value="HFK98644.1"/>
    <property type="molecule type" value="Genomic_DNA"/>
</dbReference>
<feature type="transmembrane region" description="Helical" evidence="7">
    <location>
        <begin position="553"/>
        <end position="571"/>
    </location>
</feature>
<name>A0A832A8K0_9BACT</name>
<dbReference type="InterPro" id="IPR004477">
    <property type="entry name" value="ComEC_N"/>
</dbReference>
<evidence type="ECO:0000256" key="4">
    <source>
        <dbReference type="ARBA" id="ARBA00022989"/>
    </source>
</evidence>
<dbReference type="InterPro" id="IPR036866">
    <property type="entry name" value="RibonucZ/Hydroxyglut_hydro"/>
</dbReference>
<dbReference type="InterPro" id="IPR052159">
    <property type="entry name" value="Competence_DNA_uptake"/>
</dbReference>
<accession>A0A832A8K0</accession>
<dbReference type="Gene3D" id="3.60.15.10">
    <property type="entry name" value="Ribonuclease Z/Hydroxyacylglutathione hydrolase-like"/>
    <property type="match status" value="1"/>
</dbReference>
<dbReference type="SMART" id="SM00849">
    <property type="entry name" value="Lactamase_B"/>
    <property type="match status" value="1"/>
</dbReference>
<feature type="transmembrane region" description="Helical" evidence="7">
    <location>
        <begin position="30"/>
        <end position="49"/>
    </location>
</feature>
<feature type="transmembrane region" description="Helical" evidence="7">
    <location>
        <begin position="79"/>
        <end position="101"/>
    </location>
</feature>
<dbReference type="NCBIfam" id="TIGR00361">
    <property type="entry name" value="ComEC_Rec2"/>
    <property type="match status" value="1"/>
</dbReference>
<feature type="transmembrane region" description="Helical" evidence="7">
    <location>
        <begin position="283"/>
        <end position="305"/>
    </location>
</feature>
<feature type="transmembrane region" description="Helical" evidence="7">
    <location>
        <begin position="428"/>
        <end position="451"/>
    </location>
</feature>
<dbReference type="CDD" id="cd07731">
    <property type="entry name" value="ComA-like_MBL-fold"/>
    <property type="match status" value="1"/>
</dbReference>
<feature type="transmembrane region" description="Helical" evidence="7">
    <location>
        <begin position="471"/>
        <end position="491"/>
    </location>
</feature>
<evidence type="ECO:0000256" key="2">
    <source>
        <dbReference type="ARBA" id="ARBA00022475"/>
    </source>
</evidence>
<keyword evidence="2" id="KW-1003">Cell membrane</keyword>
<organism evidence="9">
    <name type="scientific">Desulfacinum infernum</name>
    <dbReference type="NCBI Taxonomy" id="35837"/>
    <lineage>
        <taxon>Bacteria</taxon>
        <taxon>Pseudomonadati</taxon>
        <taxon>Thermodesulfobacteriota</taxon>
        <taxon>Syntrophobacteria</taxon>
        <taxon>Syntrophobacterales</taxon>
        <taxon>Syntrophobacteraceae</taxon>
        <taxon>Desulfacinum</taxon>
    </lineage>
</organism>
<feature type="domain" description="Metallo-beta-lactamase" evidence="8">
    <location>
        <begin position="591"/>
        <end position="807"/>
    </location>
</feature>
<evidence type="ECO:0000259" key="8">
    <source>
        <dbReference type="SMART" id="SM00849"/>
    </source>
</evidence>
<evidence type="ECO:0000313" key="9">
    <source>
        <dbReference type="EMBL" id="HFK98644.1"/>
    </source>
</evidence>
<evidence type="ECO:0000256" key="7">
    <source>
        <dbReference type="SAM" id="Phobius"/>
    </source>
</evidence>
<keyword evidence="3 7" id="KW-0812">Transmembrane</keyword>
<keyword evidence="5 7" id="KW-0472">Membrane</keyword>
<keyword evidence="4 7" id="KW-1133">Transmembrane helix</keyword>
<dbReference type="AlphaFoldDB" id="A0A832A8K0"/>
<dbReference type="NCBIfam" id="TIGR00360">
    <property type="entry name" value="ComEC_N-term"/>
    <property type="match status" value="1"/>
</dbReference>
<feature type="region of interest" description="Disordered" evidence="6">
    <location>
        <begin position="1"/>
        <end position="21"/>
    </location>
</feature>
<comment type="subcellular location">
    <subcellularLocation>
        <location evidence="1">Cell membrane</location>
        <topology evidence="1">Multi-pass membrane protein</topology>
    </subcellularLocation>
</comment>
<dbReference type="InterPro" id="IPR001279">
    <property type="entry name" value="Metallo-B-lactamas"/>
</dbReference>
<evidence type="ECO:0000256" key="5">
    <source>
        <dbReference type="ARBA" id="ARBA00023136"/>
    </source>
</evidence>
<dbReference type="PANTHER" id="PTHR30619">
    <property type="entry name" value="DNA INTERNALIZATION/COMPETENCE PROTEIN COMEC/REC2"/>
    <property type="match status" value="1"/>
</dbReference>